<proteinExistence type="predicted"/>
<dbReference type="EMBL" id="CM056819">
    <property type="protein sequence ID" value="KAJ8624688.1"/>
    <property type="molecule type" value="Genomic_DNA"/>
</dbReference>
<dbReference type="Proteomes" id="UP001234297">
    <property type="component" value="Chromosome 11"/>
</dbReference>
<keyword evidence="2" id="KW-1185">Reference proteome</keyword>
<gene>
    <name evidence="1" type="ORF">MRB53_033218</name>
</gene>
<comment type="caution">
    <text evidence="1">The sequence shown here is derived from an EMBL/GenBank/DDBJ whole genome shotgun (WGS) entry which is preliminary data.</text>
</comment>
<evidence type="ECO:0000313" key="2">
    <source>
        <dbReference type="Proteomes" id="UP001234297"/>
    </source>
</evidence>
<name>A0ACC2KUM4_PERAE</name>
<organism evidence="1 2">
    <name type="scientific">Persea americana</name>
    <name type="common">Avocado</name>
    <dbReference type="NCBI Taxonomy" id="3435"/>
    <lineage>
        <taxon>Eukaryota</taxon>
        <taxon>Viridiplantae</taxon>
        <taxon>Streptophyta</taxon>
        <taxon>Embryophyta</taxon>
        <taxon>Tracheophyta</taxon>
        <taxon>Spermatophyta</taxon>
        <taxon>Magnoliopsida</taxon>
        <taxon>Magnoliidae</taxon>
        <taxon>Laurales</taxon>
        <taxon>Lauraceae</taxon>
        <taxon>Persea</taxon>
    </lineage>
</organism>
<evidence type="ECO:0000313" key="1">
    <source>
        <dbReference type="EMBL" id="KAJ8624688.1"/>
    </source>
</evidence>
<sequence length="93" mass="10691">MILIGVIWRRTQNIYSDSQDDKQQQNKEQEHEQEDYPDIEAYAPVSVDESFHHPPPPADNIMAHLLSFGMGLRRGGSSMLGYSYNHHQSGHRV</sequence>
<reference evidence="1 2" key="1">
    <citation type="journal article" date="2022" name="Hortic Res">
        <title>A haplotype resolved chromosomal level avocado genome allows analysis of novel avocado genes.</title>
        <authorList>
            <person name="Nath O."/>
            <person name="Fletcher S.J."/>
            <person name="Hayward A."/>
            <person name="Shaw L.M."/>
            <person name="Masouleh A.K."/>
            <person name="Furtado A."/>
            <person name="Henry R.J."/>
            <person name="Mitter N."/>
        </authorList>
    </citation>
    <scope>NUCLEOTIDE SEQUENCE [LARGE SCALE GENOMIC DNA]</scope>
    <source>
        <strain evidence="2">cv. Hass</strain>
    </source>
</reference>
<protein>
    <submittedName>
        <fullName evidence="1">Uncharacterized protein</fullName>
    </submittedName>
</protein>
<accession>A0ACC2KUM4</accession>